<feature type="coiled-coil region" evidence="1">
    <location>
        <begin position="55"/>
        <end position="82"/>
    </location>
</feature>
<dbReference type="Gene3D" id="3.40.50.300">
    <property type="entry name" value="P-loop containing nucleotide triphosphate hydrolases"/>
    <property type="match status" value="2"/>
</dbReference>
<evidence type="ECO:0000313" key="3">
    <source>
        <dbReference type="Proteomes" id="UP000217895"/>
    </source>
</evidence>
<dbReference type="Proteomes" id="UP000217895">
    <property type="component" value="Chromosome"/>
</dbReference>
<organism evidence="2 3">
    <name type="scientific">Leptolyngbya boryana NIES-2135</name>
    <dbReference type="NCBI Taxonomy" id="1973484"/>
    <lineage>
        <taxon>Bacteria</taxon>
        <taxon>Bacillati</taxon>
        <taxon>Cyanobacteriota</taxon>
        <taxon>Cyanophyceae</taxon>
        <taxon>Leptolyngbyales</taxon>
        <taxon>Leptolyngbyaceae</taxon>
        <taxon>Leptolyngbya group</taxon>
        <taxon>Leptolyngbya</taxon>
    </lineage>
</organism>
<dbReference type="AlphaFoldDB" id="A0A1Z4JCH3"/>
<proteinExistence type="predicted"/>
<dbReference type="CDD" id="cd00882">
    <property type="entry name" value="Ras_like_GTPase"/>
    <property type="match status" value="1"/>
</dbReference>
<name>A0A1Z4JCH3_LEPBY</name>
<dbReference type="EMBL" id="AP018203">
    <property type="protein sequence ID" value="BAY54167.1"/>
    <property type="molecule type" value="Genomic_DNA"/>
</dbReference>
<dbReference type="InterPro" id="IPR027417">
    <property type="entry name" value="P-loop_NTPase"/>
</dbReference>
<keyword evidence="3" id="KW-1185">Reference proteome</keyword>
<accession>A0A1Z4JCH3</accession>
<sequence length="842" mass="96114">MSRAEKIEQIIAKRQPLVAIVESNKANLITLSTSLESLQERCSQLLTHRTEVEISKGLRKKLDELRSEIATAIADLDRLMVRFKRPTLNIGVIGRARQGKSRLLRSLTGLSEVEIPDSRGEFCTGARSKILHSDSTESATGQAYFYSEQDFLQEVIHPYYTNLSLGELPATLDALKEIPALPENKQTLSGRALYGHLRKTYVKQLDDYRPLFLKGDIPITAAEIRDYVTQDQTNDQGKPILNYLAVREVVITCRFPQADIGKIALVDLPGIGDINYVDEERLTNTLRQDVDFVLFVRMPGSKGDSLQDFDVQLYEKARESLKELPIQLWSMMVLNWVKGDEKTDNFHLCEKYISRMDEFNIEVSDRVIADCDDSREAQTKVLDPVLDYLAHEIEALDKQYAQSCQAQLDQLQRKVLVELEKASTILVQADLYQIFQENFETFWKRDLPGALEDFIIDKSRKRKDSEAQFKAKVANVIKKCQTETRLPSSVDVKITRDYHESFNTAYNSYLPRLRADLARQFLSLDGQFQDYLETVKSELTDVLVKKAKLKGLSSAKGSQFFQDVLERIRAVPGAEAQFREIQLGFETLSVFNVSYAGIIQRQVRAYLDKLTPDESEVADLKPITSSQIHEQVLEIVKSASPEAVKGLTFDHCLEVIKQAFPEPSPVPSNPSGETIAFTLSHFLKSSDVLVLWQLPVVKMMIEFGLERLKSAIAQSPEVLPSPRVIHSELLEKDPDVDRKLPIEQIEATLKLLRDRTIDGCDAVLQQMLHEPNEVAYVMVREFVDRVLRAESAEREWNRFLHREQIHVWEELRQIETRANQQQEWQKLVDAAKHHASNLKVIA</sequence>
<keyword evidence="1" id="KW-0175">Coiled coil</keyword>
<dbReference type="SUPFAM" id="SSF52540">
    <property type="entry name" value="P-loop containing nucleoside triphosphate hydrolases"/>
    <property type="match status" value="1"/>
</dbReference>
<reference evidence="2 3" key="1">
    <citation type="submission" date="2017-06" db="EMBL/GenBank/DDBJ databases">
        <title>Genome sequencing of cyanobaciteial culture collection at National Institute for Environmental Studies (NIES).</title>
        <authorList>
            <person name="Hirose Y."/>
            <person name="Shimura Y."/>
            <person name="Fujisawa T."/>
            <person name="Nakamura Y."/>
            <person name="Kawachi M."/>
        </authorList>
    </citation>
    <scope>NUCLEOTIDE SEQUENCE [LARGE SCALE GENOMIC DNA]</scope>
    <source>
        <strain evidence="2 3">NIES-2135</strain>
    </source>
</reference>
<gene>
    <name evidence="2" type="ORF">NIES2135_09810</name>
</gene>
<evidence type="ECO:0008006" key="4">
    <source>
        <dbReference type="Google" id="ProtNLM"/>
    </source>
</evidence>
<protein>
    <recommendedName>
        <fullName evidence="4">Dynamin family protein</fullName>
    </recommendedName>
</protein>
<evidence type="ECO:0000313" key="2">
    <source>
        <dbReference type="EMBL" id="BAY54167.1"/>
    </source>
</evidence>
<evidence type="ECO:0000256" key="1">
    <source>
        <dbReference type="SAM" id="Coils"/>
    </source>
</evidence>